<evidence type="ECO:0000313" key="3">
    <source>
        <dbReference type="Proteomes" id="UP000231252"/>
    </source>
</evidence>
<dbReference type="AlphaFoldDB" id="A0A2H0XAZ3"/>
<dbReference type="Pfam" id="PF01593">
    <property type="entry name" value="Amino_oxidase"/>
    <property type="match status" value="1"/>
</dbReference>
<dbReference type="GO" id="GO:0016491">
    <property type="term" value="F:oxidoreductase activity"/>
    <property type="evidence" value="ECO:0007669"/>
    <property type="project" value="InterPro"/>
</dbReference>
<sequence>MSDVQTALIIGAGPAGLTAALELIRHTKIIPIIFEQSNDIGGISKTVNYHGYRMDMGGHRFFSKSQTVMNWWKDIFPVEETVDSEKDRVHITPVEDKGIKSFLIRNRISRILFDNKFFPYPITFKLEFAKNLGFTRIVKILTSYVIASIFPKKEIKSLEDVYINKFGKKLYSMFFEEYTKKLWGIHPSKINPDWGEQRIKGISVTKVIREAIKKHFSKLEDLEQSDTETSLIQKFMYPKLGPGQFWEEIAKQVEIGGGIILKQHKVIRLKHRSQKLTSLLVKKLGNDTIQEFEGDYVLSTMPVDALIKAFEPKAPKNIIEVSRGLPFRDFISVGLLFKKLTIKNHTEIETVNDLIPDNWIYLQDKGLTACRVQIFNNWSPYMVKEKDKIWLGWEIVCSKNDAIWTMGDKEILDLATDECRKTGIADKEDFLDGCVVKIEKAYPGYYGTYKKFDEIKSFLNPFENLFLIGRNGMHRYNNMDHSMLTAMEAVRCISKGIINKKTLWDVNTEKKYHETAST</sequence>
<reference evidence="3" key="1">
    <citation type="submission" date="2017-09" db="EMBL/GenBank/DDBJ databases">
        <title>Depth-based differentiation of microbial function through sediment-hosted aquifers and enrichment of novel symbionts in the deep terrestrial subsurface.</title>
        <authorList>
            <person name="Probst A.J."/>
            <person name="Ladd B."/>
            <person name="Jarett J.K."/>
            <person name="Geller-Mcgrath D.E."/>
            <person name="Sieber C.M.K."/>
            <person name="Emerson J.B."/>
            <person name="Anantharaman K."/>
            <person name="Thomas B.C."/>
            <person name="Malmstrom R."/>
            <person name="Stieglmeier M."/>
            <person name="Klingl A."/>
            <person name="Woyke T."/>
            <person name="Ryan C.M."/>
            <person name="Banfield J.F."/>
        </authorList>
    </citation>
    <scope>NUCLEOTIDE SEQUENCE [LARGE SCALE GENOMIC DNA]</scope>
</reference>
<protein>
    <recommendedName>
        <fullName evidence="1">Amine oxidase domain-containing protein</fullName>
    </recommendedName>
</protein>
<comment type="caution">
    <text evidence="2">The sequence shown here is derived from an EMBL/GenBank/DDBJ whole genome shotgun (WGS) entry which is preliminary data.</text>
</comment>
<evidence type="ECO:0000259" key="1">
    <source>
        <dbReference type="Pfam" id="PF01593"/>
    </source>
</evidence>
<organism evidence="2 3">
    <name type="scientific">candidate division WWE3 bacterium CG08_land_8_20_14_0_20_41_10</name>
    <dbReference type="NCBI Taxonomy" id="1975085"/>
    <lineage>
        <taxon>Bacteria</taxon>
        <taxon>Katanobacteria</taxon>
    </lineage>
</organism>
<feature type="domain" description="Amine oxidase" evidence="1">
    <location>
        <begin position="15"/>
        <end position="473"/>
    </location>
</feature>
<dbReference type="NCBIfam" id="NF005548">
    <property type="entry name" value="PRK07208.1-4"/>
    <property type="match status" value="1"/>
</dbReference>
<gene>
    <name evidence="2" type="ORF">COT50_03760</name>
</gene>
<dbReference type="GO" id="GO:0005829">
    <property type="term" value="C:cytosol"/>
    <property type="evidence" value="ECO:0007669"/>
    <property type="project" value="TreeGrafter"/>
</dbReference>
<dbReference type="InterPro" id="IPR002937">
    <property type="entry name" value="Amino_oxidase"/>
</dbReference>
<dbReference type="PANTHER" id="PTHR21197">
    <property type="entry name" value="UDP-GALACTOPYRANOSE MUTASE"/>
    <property type="match status" value="1"/>
</dbReference>
<dbReference type="GO" id="GO:0050660">
    <property type="term" value="F:flavin adenine dinucleotide binding"/>
    <property type="evidence" value="ECO:0007669"/>
    <property type="project" value="TreeGrafter"/>
</dbReference>
<dbReference type="InterPro" id="IPR036188">
    <property type="entry name" value="FAD/NAD-bd_sf"/>
</dbReference>
<dbReference type="Gene3D" id="3.50.50.60">
    <property type="entry name" value="FAD/NAD(P)-binding domain"/>
    <property type="match status" value="1"/>
</dbReference>
<dbReference type="PANTHER" id="PTHR21197:SF0">
    <property type="entry name" value="UDP-GALACTOPYRANOSE MUTASE"/>
    <property type="match status" value="1"/>
</dbReference>
<dbReference type="EMBL" id="PEYU01000083">
    <property type="protein sequence ID" value="PIS22104.1"/>
    <property type="molecule type" value="Genomic_DNA"/>
</dbReference>
<evidence type="ECO:0000313" key="2">
    <source>
        <dbReference type="EMBL" id="PIS22104.1"/>
    </source>
</evidence>
<proteinExistence type="predicted"/>
<dbReference type="GO" id="GO:0008767">
    <property type="term" value="F:UDP-galactopyranose mutase activity"/>
    <property type="evidence" value="ECO:0007669"/>
    <property type="project" value="TreeGrafter"/>
</dbReference>
<dbReference type="SUPFAM" id="SSF51971">
    <property type="entry name" value="Nucleotide-binding domain"/>
    <property type="match status" value="1"/>
</dbReference>
<dbReference type="NCBIfam" id="NF005546">
    <property type="entry name" value="PRK07208.1-2"/>
    <property type="match status" value="1"/>
</dbReference>
<dbReference type="Proteomes" id="UP000231252">
    <property type="component" value="Unassembled WGS sequence"/>
</dbReference>
<name>A0A2H0XAZ3_UNCKA</name>
<accession>A0A2H0XAZ3</accession>